<accession>A0ABQ0LCL7</accession>
<dbReference type="EMBL" id="DF843759">
    <property type="protein sequence ID" value="GAT47591.1"/>
    <property type="molecule type" value="Genomic_DNA"/>
</dbReference>
<organism evidence="2 3">
    <name type="scientific">Mycena chlorophos</name>
    <name type="common">Agaric fungus</name>
    <name type="synonym">Agaricus chlorophos</name>
    <dbReference type="NCBI Taxonomy" id="658473"/>
    <lineage>
        <taxon>Eukaryota</taxon>
        <taxon>Fungi</taxon>
        <taxon>Dikarya</taxon>
        <taxon>Basidiomycota</taxon>
        <taxon>Agaricomycotina</taxon>
        <taxon>Agaricomycetes</taxon>
        <taxon>Agaricomycetidae</taxon>
        <taxon>Agaricales</taxon>
        <taxon>Marasmiineae</taxon>
        <taxon>Mycenaceae</taxon>
        <taxon>Mycena</taxon>
    </lineage>
</organism>
<feature type="region of interest" description="Disordered" evidence="1">
    <location>
        <begin position="1"/>
        <end position="109"/>
    </location>
</feature>
<dbReference type="Proteomes" id="UP000815677">
    <property type="component" value="Unassembled WGS sequence"/>
</dbReference>
<feature type="compositionally biased region" description="Basic and acidic residues" evidence="1">
    <location>
        <begin position="47"/>
        <end position="57"/>
    </location>
</feature>
<reference evidence="2" key="1">
    <citation type="submission" date="2014-09" db="EMBL/GenBank/DDBJ databases">
        <title>Genome sequence of the luminous mushroom Mycena chlorophos for searching fungal bioluminescence genes.</title>
        <authorList>
            <person name="Tanaka Y."/>
            <person name="Kasuga D."/>
            <person name="Oba Y."/>
            <person name="Hase S."/>
            <person name="Sato K."/>
            <person name="Oba Y."/>
            <person name="Sakakibara Y."/>
        </authorList>
    </citation>
    <scope>NUCLEOTIDE SEQUENCE</scope>
</reference>
<gene>
    <name evidence="2" type="ORF">MCHLO_05048</name>
</gene>
<sequence length="109" mass="11606">MSASTLAPDSVRQKLQCGPGLPDEDASRIPTAHARPAFPASGFAKLESGEGTHDAARKTPSGTGILLRESESRNPWSSRPHHGRLRDPSGWPNWSGRAKSRSPLALTGI</sequence>
<evidence type="ECO:0000256" key="1">
    <source>
        <dbReference type="SAM" id="MobiDB-lite"/>
    </source>
</evidence>
<protein>
    <submittedName>
        <fullName evidence="2">Uncharacterized protein</fullName>
    </submittedName>
</protein>
<proteinExistence type="predicted"/>
<evidence type="ECO:0000313" key="2">
    <source>
        <dbReference type="EMBL" id="GAT47591.1"/>
    </source>
</evidence>
<keyword evidence="3" id="KW-1185">Reference proteome</keyword>
<evidence type="ECO:0000313" key="3">
    <source>
        <dbReference type="Proteomes" id="UP000815677"/>
    </source>
</evidence>
<name>A0ABQ0LCL7_MYCCL</name>